<reference evidence="1" key="1">
    <citation type="submission" date="2022-03" db="EMBL/GenBank/DDBJ databases">
        <authorList>
            <person name="Tunstrom K."/>
        </authorList>
    </citation>
    <scope>NUCLEOTIDE SEQUENCE</scope>
</reference>
<organism evidence="1 2">
    <name type="scientific">Euphydryas editha</name>
    <name type="common">Edith's checkerspot</name>
    <dbReference type="NCBI Taxonomy" id="104508"/>
    <lineage>
        <taxon>Eukaryota</taxon>
        <taxon>Metazoa</taxon>
        <taxon>Ecdysozoa</taxon>
        <taxon>Arthropoda</taxon>
        <taxon>Hexapoda</taxon>
        <taxon>Insecta</taxon>
        <taxon>Pterygota</taxon>
        <taxon>Neoptera</taxon>
        <taxon>Endopterygota</taxon>
        <taxon>Lepidoptera</taxon>
        <taxon>Glossata</taxon>
        <taxon>Ditrysia</taxon>
        <taxon>Papilionoidea</taxon>
        <taxon>Nymphalidae</taxon>
        <taxon>Nymphalinae</taxon>
        <taxon>Euphydryas</taxon>
    </lineage>
</organism>
<evidence type="ECO:0008006" key="3">
    <source>
        <dbReference type="Google" id="ProtNLM"/>
    </source>
</evidence>
<sequence>MIKNKKSLWREYLRENCLDSYRDYRRINNKIVTVVRNLRKEFERGVVNSGPKSFYSYIRQQLSSTVSVPPSLKDDNNSITNDQEKVANIFAKQFEKSFVVEPPNTVIPTMQMPRVINAIESVTISPDIVCKTLKTFSDTTSMGPDSLPSILLKQCSNILSHQLAHIMNVSLKTGTLPQEWKEAHVTPIYKKR</sequence>
<evidence type="ECO:0000313" key="1">
    <source>
        <dbReference type="EMBL" id="CAH2106016.1"/>
    </source>
</evidence>
<proteinExistence type="predicted"/>
<dbReference type="GO" id="GO:0031012">
    <property type="term" value="C:extracellular matrix"/>
    <property type="evidence" value="ECO:0007669"/>
    <property type="project" value="TreeGrafter"/>
</dbReference>
<dbReference type="EMBL" id="CAKOGL010000029">
    <property type="protein sequence ID" value="CAH2106016.1"/>
    <property type="molecule type" value="Genomic_DNA"/>
</dbReference>
<protein>
    <recommendedName>
        <fullName evidence="3">Reverse transcriptase</fullName>
    </recommendedName>
</protein>
<dbReference type="Proteomes" id="UP001153954">
    <property type="component" value="Unassembled WGS sequence"/>
</dbReference>
<name>A0AAU9V246_EUPED</name>
<gene>
    <name evidence="1" type="ORF">EEDITHA_LOCUS20207</name>
</gene>
<accession>A0AAU9V246</accession>
<dbReference type="PANTHER" id="PTHR33395:SF22">
    <property type="entry name" value="REVERSE TRANSCRIPTASE DOMAIN-CONTAINING PROTEIN"/>
    <property type="match status" value="1"/>
</dbReference>
<comment type="caution">
    <text evidence="1">The sequence shown here is derived from an EMBL/GenBank/DDBJ whole genome shotgun (WGS) entry which is preliminary data.</text>
</comment>
<evidence type="ECO:0000313" key="2">
    <source>
        <dbReference type="Proteomes" id="UP001153954"/>
    </source>
</evidence>
<dbReference type="PANTHER" id="PTHR33395">
    <property type="entry name" value="TRANSCRIPTASE, PUTATIVE-RELATED-RELATED"/>
    <property type="match status" value="1"/>
</dbReference>
<dbReference type="GO" id="GO:0007508">
    <property type="term" value="P:larval heart development"/>
    <property type="evidence" value="ECO:0007669"/>
    <property type="project" value="TreeGrafter"/>
</dbReference>
<dbReference type="AlphaFoldDB" id="A0AAU9V246"/>
<dbReference type="GO" id="GO:0061343">
    <property type="term" value="P:cell adhesion involved in heart morphogenesis"/>
    <property type="evidence" value="ECO:0007669"/>
    <property type="project" value="TreeGrafter"/>
</dbReference>
<keyword evidence="2" id="KW-1185">Reference proteome</keyword>